<gene>
    <name evidence="3" type="ORF">CHS0354_031775</name>
</gene>
<feature type="compositionally biased region" description="Polar residues" evidence="2">
    <location>
        <begin position="62"/>
        <end position="72"/>
    </location>
</feature>
<reference evidence="3" key="1">
    <citation type="journal article" date="2021" name="Genome Biol. Evol.">
        <title>A High-Quality Reference Genome for a Parasitic Bivalve with Doubly Uniparental Inheritance (Bivalvia: Unionida).</title>
        <authorList>
            <person name="Smith C.H."/>
        </authorList>
    </citation>
    <scope>NUCLEOTIDE SEQUENCE</scope>
    <source>
        <strain evidence="3">CHS0354</strain>
    </source>
</reference>
<dbReference type="GO" id="GO:1990918">
    <property type="term" value="P:double-strand break repair involved in meiotic recombination"/>
    <property type="evidence" value="ECO:0007669"/>
    <property type="project" value="InterPro"/>
</dbReference>
<proteinExistence type="predicted"/>
<evidence type="ECO:0000256" key="2">
    <source>
        <dbReference type="SAM" id="MobiDB-lite"/>
    </source>
</evidence>
<protein>
    <submittedName>
        <fullName evidence="3">Uncharacterized protein</fullName>
    </submittedName>
</protein>
<feature type="compositionally biased region" description="Polar residues" evidence="2">
    <location>
        <begin position="220"/>
        <end position="238"/>
    </location>
</feature>
<reference evidence="3" key="2">
    <citation type="journal article" date="2021" name="Genome Biol. Evol.">
        <title>Developing a high-quality reference genome for a parasitic bivalve with doubly uniparental inheritance (Bivalvia: Unionida).</title>
        <authorList>
            <person name="Smith C.H."/>
        </authorList>
    </citation>
    <scope>NUCLEOTIDE SEQUENCE</scope>
    <source>
        <strain evidence="3">CHS0354</strain>
        <tissue evidence="3">Mantle</tissue>
    </source>
</reference>
<dbReference type="Pfam" id="PF15710">
    <property type="entry name" value="Brme1"/>
    <property type="match status" value="1"/>
</dbReference>
<name>A0AAE0RXE5_9BIVA</name>
<organism evidence="3 4">
    <name type="scientific">Potamilus streckersoni</name>
    <dbReference type="NCBI Taxonomy" id="2493646"/>
    <lineage>
        <taxon>Eukaryota</taxon>
        <taxon>Metazoa</taxon>
        <taxon>Spiralia</taxon>
        <taxon>Lophotrochozoa</taxon>
        <taxon>Mollusca</taxon>
        <taxon>Bivalvia</taxon>
        <taxon>Autobranchia</taxon>
        <taxon>Heteroconchia</taxon>
        <taxon>Palaeoheterodonta</taxon>
        <taxon>Unionida</taxon>
        <taxon>Unionoidea</taxon>
        <taxon>Unionidae</taxon>
        <taxon>Ambleminae</taxon>
        <taxon>Lampsilini</taxon>
        <taxon>Potamilus</taxon>
    </lineage>
</organism>
<evidence type="ECO:0000256" key="1">
    <source>
        <dbReference type="SAM" id="Coils"/>
    </source>
</evidence>
<comment type="caution">
    <text evidence="3">The sequence shown here is derived from an EMBL/GenBank/DDBJ whole genome shotgun (WGS) entry which is preliminary data.</text>
</comment>
<feature type="compositionally biased region" description="Basic and acidic residues" evidence="2">
    <location>
        <begin position="121"/>
        <end position="151"/>
    </location>
</feature>
<accession>A0AAE0RXE5</accession>
<feature type="region of interest" description="Disordered" evidence="2">
    <location>
        <begin position="1"/>
        <end position="90"/>
    </location>
</feature>
<feature type="compositionally biased region" description="Basic and acidic residues" evidence="2">
    <location>
        <begin position="239"/>
        <end position="249"/>
    </location>
</feature>
<feature type="compositionally biased region" description="Basic and acidic residues" evidence="2">
    <location>
        <begin position="19"/>
        <end position="34"/>
    </location>
</feature>
<dbReference type="AlphaFoldDB" id="A0AAE0RXE5"/>
<dbReference type="EMBL" id="JAEAOA010001897">
    <property type="protein sequence ID" value="KAK3581451.1"/>
    <property type="molecule type" value="Genomic_DNA"/>
</dbReference>
<dbReference type="InterPro" id="IPR031441">
    <property type="entry name" value="Brme1"/>
</dbReference>
<feature type="region of interest" description="Disordered" evidence="2">
    <location>
        <begin position="220"/>
        <end position="249"/>
    </location>
</feature>
<feature type="coiled-coil region" evidence="1">
    <location>
        <begin position="653"/>
        <end position="680"/>
    </location>
</feature>
<sequence>MRGKSSAKVPSVGKKRKGKGDSEFAEESRTEDRTSSNSHGKKERLVPIFKKMRRPKIIKEAAQNNDPVVSDTSQEKCTEGNIADTEAEERNRYVEHKDRKDILVDDVSIFHGVILTEMEEKDNSGHLKKGDNLGKSPEEMRMEPMQRDQEQSKQNLLVKTNNYKKTEDGTDLKEGLEFKDQAMKGNTSDNLSNNLEDFTSRFKQNLEKEESCNDIVKMSPHQQSVPVNHYNSKQMNQSESEKKGERDRQQSIQENFAQFKMVVSSKDNNLLKSVKQHQILCDQNTTKHYEMIGKSLSFSENIIDYVNKYSEVSSVHPSKISSPDKNFMDTRLTETTKETLSTYCTNDAETICFDNTNDDTSSIQNAIVYAKDEVQTTSVYSEKSTAVTGQYSDNKTGNTLCNVDAADSVLEKVIQAKGHDIACASFEKEKKDISLGMADVTFHKPIQNTHRSIGTDCAVIDKPKTEMNFDKADANFKTNLTDIISDNNNTNKNVNQQFSFMYTEHTVCQTKESFTPGLKFRAQSDEPHDSHSLQDSAKKSQIQDTNSIHNGCILPDEVSDEMVSYSPIEATEATESQDPMSSYAEGIQVNAAVPEACRDECSHNTDLTDSQLCEMDWSSQIMEEETTQSVEKPITRINLSIPQQRIPDGTSIVKGLVKELSNLNKMLLRTKREIEAARRQLSTLPSQQDKYPAFTTFHK</sequence>
<feature type="compositionally biased region" description="Polar residues" evidence="2">
    <location>
        <begin position="539"/>
        <end position="549"/>
    </location>
</feature>
<keyword evidence="1" id="KW-0175">Coiled coil</keyword>
<feature type="region of interest" description="Disordered" evidence="2">
    <location>
        <begin position="520"/>
        <end position="552"/>
    </location>
</feature>
<dbReference type="Proteomes" id="UP001195483">
    <property type="component" value="Unassembled WGS sequence"/>
</dbReference>
<reference evidence="3" key="3">
    <citation type="submission" date="2023-05" db="EMBL/GenBank/DDBJ databases">
        <authorList>
            <person name="Smith C.H."/>
        </authorList>
    </citation>
    <scope>NUCLEOTIDE SEQUENCE</scope>
    <source>
        <strain evidence="3">CHS0354</strain>
        <tissue evidence="3">Mantle</tissue>
    </source>
</reference>
<keyword evidence="4" id="KW-1185">Reference proteome</keyword>
<evidence type="ECO:0000313" key="4">
    <source>
        <dbReference type="Proteomes" id="UP001195483"/>
    </source>
</evidence>
<feature type="region of interest" description="Disordered" evidence="2">
    <location>
        <begin position="121"/>
        <end position="154"/>
    </location>
</feature>
<feature type="compositionally biased region" description="Basic and acidic residues" evidence="2">
    <location>
        <begin position="522"/>
        <end position="538"/>
    </location>
</feature>
<evidence type="ECO:0000313" key="3">
    <source>
        <dbReference type="EMBL" id="KAK3581451.1"/>
    </source>
</evidence>